<reference evidence="2" key="1">
    <citation type="submission" date="2021-03" db="EMBL/GenBank/DDBJ databases">
        <title>Whole genome sequence of Streptomyces bomunensis MMS17-BM035.</title>
        <authorList>
            <person name="Lee J.H."/>
        </authorList>
    </citation>
    <scope>NUCLEOTIDE SEQUENCE</scope>
    <source>
        <strain evidence="2">MMS17-BM035</strain>
    </source>
</reference>
<dbReference type="Proteomes" id="UP000670475">
    <property type="component" value="Unassembled WGS sequence"/>
</dbReference>
<accession>A0A940RTT9</accession>
<organism evidence="2 3">
    <name type="scientific">Streptomyces montanisoli</name>
    <dbReference type="NCBI Taxonomy" id="2798581"/>
    <lineage>
        <taxon>Bacteria</taxon>
        <taxon>Bacillati</taxon>
        <taxon>Actinomycetota</taxon>
        <taxon>Actinomycetes</taxon>
        <taxon>Kitasatosporales</taxon>
        <taxon>Streptomycetaceae</taxon>
        <taxon>Streptomyces</taxon>
    </lineage>
</organism>
<sequence>MSVGGYRMGAGYAIGRPAGEPKLAPLGRVERFRAPAQWIAQSPESIPDAGELPLVPPAQMPTTPPVLAKELLRP</sequence>
<gene>
    <name evidence="2" type="ORF">JFN87_02860</name>
</gene>
<comment type="caution">
    <text evidence="2">The sequence shown here is derived from an EMBL/GenBank/DDBJ whole genome shotgun (WGS) entry which is preliminary data.</text>
</comment>
<proteinExistence type="predicted"/>
<evidence type="ECO:0000313" key="3">
    <source>
        <dbReference type="Proteomes" id="UP000670475"/>
    </source>
</evidence>
<dbReference type="EMBL" id="JAGIQL010000005">
    <property type="protein sequence ID" value="MBP0456445.1"/>
    <property type="molecule type" value="Genomic_DNA"/>
</dbReference>
<feature type="compositionally biased region" description="Pro residues" evidence="1">
    <location>
        <begin position="54"/>
        <end position="64"/>
    </location>
</feature>
<dbReference type="RefSeq" id="WP_209338226.1">
    <property type="nucleotide sequence ID" value="NZ_JAGIQL010000005.1"/>
</dbReference>
<dbReference type="AlphaFoldDB" id="A0A940RTT9"/>
<evidence type="ECO:0000313" key="2">
    <source>
        <dbReference type="EMBL" id="MBP0456445.1"/>
    </source>
</evidence>
<name>A0A940RTT9_9ACTN</name>
<keyword evidence="3" id="KW-1185">Reference proteome</keyword>
<evidence type="ECO:0000256" key="1">
    <source>
        <dbReference type="SAM" id="MobiDB-lite"/>
    </source>
</evidence>
<protein>
    <submittedName>
        <fullName evidence="2">Uncharacterized protein</fullName>
    </submittedName>
</protein>
<feature type="region of interest" description="Disordered" evidence="1">
    <location>
        <begin position="40"/>
        <end position="64"/>
    </location>
</feature>